<sequence length="126" mass="14031">MDKQLSTQDRLVRAALLERLKQRHSVAPAVSAKATAIGRTERNKPLEASWSQQRLWFLAQLDPAASLAYHIPAGLRLTGRLDRAILRATLDRIVARHEILRTTFGRSEDGRPLQVIAAADQGFLLA</sequence>
<feature type="non-terminal residue" evidence="2">
    <location>
        <position position="126"/>
    </location>
</feature>
<proteinExistence type="predicted"/>
<evidence type="ECO:0000313" key="3">
    <source>
        <dbReference type="Proteomes" id="UP001172217"/>
    </source>
</evidence>
<dbReference type="InterPro" id="IPR023213">
    <property type="entry name" value="CAT-like_dom_sf"/>
</dbReference>
<protein>
    <submittedName>
        <fullName evidence="2">Condensation domain-containing protein</fullName>
    </submittedName>
</protein>
<evidence type="ECO:0000259" key="1">
    <source>
        <dbReference type="Pfam" id="PF00668"/>
    </source>
</evidence>
<dbReference type="Pfam" id="PF00668">
    <property type="entry name" value="Condensation"/>
    <property type="match status" value="1"/>
</dbReference>
<dbReference type="Proteomes" id="UP001172217">
    <property type="component" value="Unassembled WGS sequence"/>
</dbReference>
<name>A0ABT8P336_9BURK</name>
<comment type="caution">
    <text evidence="2">The sequence shown here is derived from an EMBL/GenBank/DDBJ whole genome shotgun (WGS) entry which is preliminary data.</text>
</comment>
<dbReference type="EMBL" id="JAUJQL010000038">
    <property type="protein sequence ID" value="MDN7528257.1"/>
    <property type="molecule type" value="Genomic_DNA"/>
</dbReference>
<feature type="domain" description="Condensation" evidence="1">
    <location>
        <begin position="48"/>
        <end position="119"/>
    </location>
</feature>
<gene>
    <name evidence="2" type="ORF">QZM70_35510</name>
</gene>
<organism evidence="2 3">
    <name type="scientific">Burkholderia orbicola</name>
    <dbReference type="NCBI Taxonomy" id="2978683"/>
    <lineage>
        <taxon>Bacteria</taxon>
        <taxon>Pseudomonadati</taxon>
        <taxon>Pseudomonadota</taxon>
        <taxon>Betaproteobacteria</taxon>
        <taxon>Burkholderiales</taxon>
        <taxon>Burkholderiaceae</taxon>
        <taxon>Burkholderia</taxon>
        <taxon>Burkholderia cepacia complex</taxon>
    </lineage>
</organism>
<dbReference type="InterPro" id="IPR001242">
    <property type="entry name" value="Condensation_dom"/>
</dbReference>
<keyword evidence="3" id="KW-1185">Reference proteome</keyword>
<evidence type="ECO:0000313" key="2">
    <source>
        <dbReference type="EMBL" id="MDN7528257.1"/>
    </source>
</evidence>
<dbReference type="SUPFAM" id="SSF52777">
    <property type="entry name" value="CoA-dependent acyltransferases"/>
    <property type="match status" value="1"/>
</dbReference>
<accession>A0ABT8P336</accession>
<dbReference type="Gene3D" id="3.30.559.10">
    <property type="entry name" value="Chloramphenicol acetyltransferase-like domain"/>
    <property type="match status" value="1"/>
</dbReference>
<dbReference type="RefSeq" id="WP_301771383.1">
    <property type="nucleotide sequence ID" value="NZ_JAUJQL010000038.1"/>
</dbReference>
<reference evidence="2" key="1">
    <citation type="submission" date="2023-07" db="EMBL/GenBank/DDBJ databases">
        <title>A collection of bacterial strains from the Burkholderia cepacia Research Laboratory and Repository.</title>
        <authorList>
            <person name="Lipuma J."/>
            <person name="Spilker T."/>
            <person name="Caverly L."/>
        </authorList>
    </citation>
    <scope>NUCLEOTIDE SEQUENCE</scope>
    <source>
        <strain evidence="2">AU45194</strain>
    </source>
</reference>